<evidence type="ECO:0000256" key="5">
    <source>
        <dbReference type="ARBA" id="ARBA00022840"/>
    </source>
</evidence>
<dbReference type="Pfam" id="PF20258">
    <property type="entry name" value="tRNA_Me_trans_C"/>
    <property type="match status" value="1"/>
</dbReference>
<keyword evidence="3 9" id="KW-0819">tRNA processing</keyword>
<keyword evidence="4 9" id="KW-0547">Nucleotide-binding</keyword>
<dbReference type="InterPro" id="IPR046885">
    <property type="entry name" value="MnmA-like_C"/>
</dbReference>
<evidence type="ECO:0000256" key="1">
    <source>
        <dbReference type="ARBA" id="ARBA00022555"/>
    </source>
</evidence>
<dbReference type="GO" id="GO:0032259">
    <property type="term" value="P:methylation"/>
    <property type="evidence" value="ECO:0007669"/>
    <property type="project" value="UniProtKB-KW"/>
</dbReference>
<evidence type="ECO:0000256" key="8">
    <source>
        <dbReference type="ARBA" id="ARBA00051542"/>
    </source>
</evidence>
<feature type="domain" description="tRNA-specific 2-thiouridylase MnmA-like central" evidence="11">
    <location>
        <begin position="231"/>
        <end position="284"/>
    </location>
</feature>
<protein>
    <recommendedName>
        <fullName evidence="9">tRNA-specific 2-thiouridylase MnmA</fullName>
        <ecNumber evidence="9">2.8.1.13</ecNumber>
    </recommendedName>
</protein>
<dbReference type="GO" id="GO:0005524">
    <property type="term" value="F:ATP binding"/>
    <property type="evidence" value="ECO:0007669"/>
    <property type="project" value="UniProtKB-KW"/>
</dbReference>
<dbReference type="HAMAP" id="MF_00144">
    <property type="entry name" value="tRNA_thiouridyl_MnmA"/>
    <property type="match status" value="1"/>
</dbReference>
<feature type="domain" description="tRNA-specific 2-thiouridylase MnmA-like C-terminal" evidence="10">
    <location>
        <begin position="292"/>
        <end position="367"/>
    </location>
</feature>
<evidence type="ECO:0000313" key="12">
    <source>
        <dbReference type="EMBL" id="AHX11387.1"/>
    </source>
</evidence>
<dbReference type="AlphaFoldDB" id="X5GWF0"/>
<dbReference type="GO" id="GO:0103016">
    <property type="term" value="F:tRNA-uridine 2-sulfurtransferase activity"/>
    <property type="evidence" value="ECO:0007669"/>
    <property type="project" value="UniProtKB-EC"/>
</dbReference>
<dbReference type="OrthoDB" id="9800696at2"/>
<dbReference type="NCBIfam" id="NF001138">
    <property type="entry name" value="PRK00143.1"/>
    <property type="match status" value="1"/>
</dbReference>
<evidence type="ECO:0000259" key="11">
    <source>
        <dbReference type="Pfam" id="PF20259"/>
    </source>
</evidence>
<evidence type="ECO:0000259" key="10">
    <source>
        <dbReference type="Pfam" id="PF20258"/>
    </source>
</evidence>
<dbReference type="InterPro" id="IPR004506">
    <property type="entry name" value="MnmA-like"/>
</dbReference>
<evidence type="ECO:0000256" key="6">
    <source>
        <dbReference type="ARBA" id="ARBA00022884"/>
    </source>
</evidence>
<accession>X5GWF0</accession>
<dbReference type="InterPro" id="IPR014729">
    <property type="entry name" value="Rossmann-like_a/b/a_fold"/>
</dbReference>
<dbReference type="SUPFAM" id="SSF52402">
    <property type="entry name" value="Adenine nucleotide alpha hydrolases-like"/>
    <property type="match status" value="1"/>
</dbReference>
<evidence type="ECO:0000256" key="2">
    <source>
        <dbReference type="ARBA" id="ARBA00022679"/>
    </source>
</evidence>
<evidence type="ECO:0000256" key="3">
    <source>
        <dbReference type="ARBA" id="ARBA00022694"/>
    </source>
</evidence>
<feature type="binding site" evidence="9">
    <location>
        <begin position="21"/>
        <end position="28"/>
    </location>
    <ligand>
        <name>ATP</name>
        <dbReference type="ChEBI" id="CHEBI:30616"/>
    </ligand>
</feature>
<feature type="active site" description="Cysteine persulfide intermediate" evidence="9">
    <location>
        <position position="212"/>
    </location>
</feature>
<feature type="binding site" evidence="9">
    <location>
        <position position="47"/>
    </location>
    <ligand>
        <name>ATP</name>
        <dbReference type="ChEBI" id="CHEBI:30616"/>
    </ligand>
</feature>
<comment type="similarity">
    <text evidence="9">Belongs to the MnmA/TRMU family.</text>
</comment>
<dbReference type="Gene3D" id="3.40.50.620">
    <property type="entry name" value="HUPs"/>
    <property type="match status" value="1"/>
</dbReference>
<comment type="function">
    <text evidence="9">Catalyzes the 2-thiolation of uridine at the wobble position (U34) of tRNA, leading to the formation of s(2)U34.</text>
</comment>
<feature type="binding site" evidence="9">
    <location>
        <position position="140"/>
    </location>
    <ligand>
        <name>ATP</name>
        <dbReference type="ChEBI" id="CHEBI:30616"/>
    </ligand>
</feature>
<dbReference type="PANTHER" id="PTHR11933">
    <property type="entry name" value="TRNA 5-METHYLAMINOMETHYL-2-THIOURIDYLATE -METHYLTRANSFERASE"/>
    <property type="match status" value="1"/>
</dbReference>
<keyword evidence="1 9" id="KW-0820">tRNA-binding</keyword>
<keyword evidence="7" id="KW-1015">Disulfide bond</keyword>
<dbReference type="Pfam" id="PF20259">
    <property type="entry name" value="tRNA_Me_trans_M"/>
    <property type="match status" value="1"/>
</dbReference>
<gene>
    <name evidence="12" type="primary">trmU</name>
    <name evidence="9" type="synonym">mnmA</name>
    <name evidence="12" type="ORF">NHE_0442</name>
</gene>
<evidence type="ECO:0000256" key="7">
    <source>
        <dbReference type="ARBA" id="ARBA00023157"/>
    </source>
</evidence>
<dbReference type="EC" id="2.8.1.13" evidence="9"/>
<dbReference type="STRING" id="1286528.NHE_0442"/>
<dbReference type="Gene3D" id="2.30.30.280">
    <property type="entry name" value="Adenine nucleotide alpha hydrolases-like domains"/>
    <property type="match status" value="1"/>
</dbReference>
<reference evidence="12 13" key="1">
    <citation type="submission" date="2014-03" db="EMBL/GenBank/DDBJ databases">
        <title>Sequencing and Comparison of Genomes and Transcriptome Profiles of Human Ehrlichiosis Agents.</title>
        <authorList>
            <person name="Lin M."/>
            <person name="Daugherty S.C."/>
            <person name="Nagaraj S."/>
            <person name="Cheng Z."/>
            <person name="Xiong Q."/>
            <person name="Lin F.-Y."/>
            <person name="Sengamalay N."/>
            <person name="Ott S."/>
            <person name="Godinez A."/>
            <person name="Tallon L.J."/>
            <person name="Sadzewicz L."/>
            <person name="Fraser C.M."/>
            <person name="Dunning Hotopp J.C."/>
            <person name="Rikihisa Y."/>
        </authorList>
    </citation>
    <scope>NUCLEOTIDE SEQUENCE [LARGE SCALE GENOMIC DNA]</scope>
    <source>
        <strain evidence="12 13">Oregon</strain>
    </source>
</reference>
<dbReference type="GO" id="GO:0002143">
    <property type="term" value="P:tRNA wobble position uridine thiolation"/>
    <property type="evidence" value="ECO:0007669"/>
    <property type="project" value="TreeGrafter"/>
</dbReference>
<proteinExistence type="inferred from homology"/>
<dbReference type="FunFam" id="2.30.30.280:FF:000001">
    <property type="entry name" value="tRNA-specific 2-thiouridylase MnmA"/>
    <property type="match status" value="1"/>
</dbReference>
<keyword evidence="6 9" id="KW-0694">RNA-binding</keyword>
<comment type="caution">
    <text evidence="9">Lacks conserved residue(s) required for the propagation of feature annotation.</text>
</comment>
<dbReference type="Gene3D" id="2.40.30.10">
    <property type="entry name" value="Translation factors"/>
    <property type="match status" value="1"/>
</dbReference>
<dbReference type="Proteomes" id="UP000023755">
    <property type="component" value="Chromosome"/>
</dbReference>
<organism evidence="12 13">
    <name type="scientific">Neorickettsia helminthoeca str. Oregon</name>
    <dbReference type="NCBI Taxonomy" id="1286528"/>
    <lineage>
        <taxon>Bacteria</taxon>
        <taxon>Pseudomonadati</taxon>
        <taxon>Pseudomonadota</taxon>
        <taxon>Alphaproteobacteria</taxon>
        <taxon>Rickettsiales</taxon>
        <taxon>Anaplasmataceae</taxon>
        <taxon>Neorickettsia</taxon>
    </lineage>
</organism>
<dbReference type="NCBIfam" id="TIGR00420">
    <property type="entry name" value="trmU"/>
    <property type="match status" value="1"/>
</dbReference>
<dbReference type="InterPro" id="IPR046884">
    <property type="entry name" value="MnmA-like_central"/>
</dbReference>
<dbReference type="GO" id="GO:0008168">
    <property type="term" value="F:methyltransferase activity"/>
    <property type="evidence" value="ECO:0007669"/>
    <property type="project" value="UniProtKB-KW"/>
</dbReference>
<name>X5GWF0_9RICK</name>
<dbReference type="Pfam" id="PF03054">
    <property type="entry name" value="tRNA_Me_trans"/>
    <property type="match status" value="1"/>
</dbReference>
<dbReference type="GO" id="GO:0000049">
    <property type="term" value="F:tRNA binding"/>
    <property type="evidence" value="ECO:0007669"/>
    <property type="project" value="UniProtKB-KW"/>
</dbReference>
<feature type="active site" description="Nucleophile" evidence="9">
    <location>
        <position position="116"/>
    </location>
</feature>
<dbReference type="HOGENOM" id="CLU_035188_0_1_5"/>
<comment type="catalytic activity">
    <reaction evidence="8 9">
        <text>S-sulfanyl-L-cysteinyl-[protein] + uridine(34) in tRNA + AH2 + ATP = 2-thiouridine(34) in tRNA + L-cysteinyl-[protein] + A + AMP + diphosphate + H(+)</text>
        <dbReference type="Rhea" id="RHEA:47032"/>
        <dbReference type="Rhea" id="RHEA-COMP:10131"/>
        <dbReference type="Rhea" id="RHEA-COMP:11726"/>
        <dbReference type="Rhea" id="RHEA-COMP:11727"/>
        <dbReference type="Rhea" id="RHEA-COMP:11728"/>
        <dbReference type="ChEBI" id="CHEBI:13193"/>
        <dbReference type="ChEBI" id="CHEBI:15378"/>
        <dbReference type="ChEBI" id="CHEBI:17499"/>
        <dbReference type="ChEBI" id="CHEBI:29950"/>
        <dbReference type="ChEBI" id="CHEBI:30616"/>
        <dbReference type="ChEBI" id="CHEBI:33019"/>
        <dbReference type="ChEBI" id="CHEBI:61963"/>
        <dbReference type="ChEBI" id="CHEBI:65315"/>
        <dbReference type="ChEBI" id="CHEBI:87170"/>
        <dbReference type="ChEBI" id="CHEBI:456215"/>
        <dbReference type="EC" id="2.8.1.13"/>
    </reaction>
</comment>
<dbReference type="PANTHER" id="PTHR11933:SF5">
    <property type="entry name" value="MITOCHONDRIAL TRNA-SPECIFIC 2-THIOURIDYLASE 1"/>
    <property type="match status" value="1"/>
</dbReference>
<dbReference type="GO" id="GO:0005737">
    <property type="term" value="C:cytoplasm"/>
    <property type="evidence" value="ECO:0007669"/>
    <property type="project" value="UniProtKB-SubCell"/>
</dbReference>
<keyword evidence="12" id="KW-0489">Methyltransferase</keyword>
<dbReference type="RefSeq" id="WP_038559400.1">
    <property type="nucleotide sequence ID" value="NZ_CP007481.1"/>
</dbReference>
<dbReference type="CDD" id="cd01998">
    <property type="entry name" value="MnmA_TRMU-like"/>
    <property type="match status" value="1"/>
</dbReference>
<dbReference type="InterPro" id="IPR023382">
    <property type="entry name" value="MnmA-like_central_sf"/>
</dbReference>
<keyword evidence="9" id="KW-0963">Cytoplasm</keyword>
<feature type="region of interest" description="Interaction with tRNA" evidence="9">
    <location>
        <begin position="162"/>
        <end position="164"/>
    </location>
</feature>
<feature type="site" description="Interaction with tRNA" evidence="9">
    <location>
        <position position="351"/>
    </location>
</feature>
<feature type="site" description="Interaction with tRNA" evidence="9">
    <location>
        <position position="141"/>
    </location>
</feature>
<evidence type="ECO:0000256" key="9">
    <source>
        <dbReference type="HAMAP-Rule" id="MF_00144"/>
    </source>
</evidence>
<evidence type="ECO:0000256" key="4">
    <source>
        <dbReference type="ARBA" id="ARBA00022741"/>
    </source>
</evidence>
<sequence>MLDFMEIAPGKLPRDTKVMVAMSGGIDSSTVAAYLHQLGYQVIGVTLQLYSSNEVSQTRKKTCCAGSDIFDAKSVAAQFGFLHYVINMEDTFKKEVIEDFAESYLKGETPIPCVKCNQTVKFRDLLKIAKSLNVDALATGHYVRRVIAKNSIELHKGVDSLKDQSYFLFNTTKEQLKFLRFPLGNLKKSETRDLARELGITISEKSESQDICFVKSRSYADIVEKFKPGSQRAGKIVDLQGKVLGTHSGILHYTVGQRHGLNISASEPLYVIKIEDVTNTIAVGPRSALKRDSLYIRQLNWLDNQELIPAMEVEVKLRSGSEVVKASLFPQEERLKITLHEEPKCAIAPGQACVMYRGTKVLGGGWIMK</sequence>
<comment type="subcellular location">
    <subcellularLocation>
        <location evidence="9">Cytoplasm</location>
    </subcellularLocation>
</comment>
<keyword evidence="5 9" id="KW-0067">ATP-binding</keyword>
<dbReference type="FunFam" id="3.40.50.620:FF:000115">
    <property type="entry name" value="tRNA-specific 2-thiouridylase MnmA"/>
    <property type="match status" value="1"/>
</dbReference>
<dbReference type="KEGG" id="nhm:NHE_0442"/>
<dbReference type="EMBL" id="CP007481">
    <property type="protein sequence ID" value="AHX11387.1"/>
    <property type="molecule type" value="Genomic_DNA"/>
</dbReference>
<keyword evidence="13" id="KW-1185">Reference proteome</keyword>
<keyword evidence="2 9" id="KW-0808">Transferase</keyword>
<evidence type="ECO:0000313" key="13">
    <source>
        <dbReference type="Proteomes" id="UP000023755"/>
    </source>
</evidence>